<dbReference type="Gene3D" id="4.10.240.10">
    <property type="entry name" value="Zn(2)-C6 fungal-type DNA-binding domain"/>
    <property type="match status" value="1"/>
</dbReference>
<dbReference type="CDD" id="cd00067">
    <property type="entry name" value="GAL4"/>
    <property type="match status" value="1"/>
</dbReference>
<dbReference type="InterPro" id="IPR053157">
    <property type="entry name" value="Sterol_Uptake_Regulator"/>
</dbReference>
<dbReference type="AlphaFoldDB" id="A0AA40BFA8"/>
<dbReference type="PANTHER" id="PTHR47784">
    <property type="entry name" value="STEROL UPTAKE CONTROL PROTEIN 2"/>
    <property type="match status" value="1"/>
</dbReference>
<dbReference type="InterPro" id="IPR001138">
    <property type="entry name" value="Zn2Cys6_DnaBD"/>
</dbReference>
<feature type="domain" description="Zn(2)-C6 fungal-type" evidence="3">
    <location>
        <begin position="13"/>
        <end position="45"/>
    </location>
</feature>
<evidence type="ECO:0000256" key="2">
    <source>
        <dbReference type="SAM" id="MobiDB-lite"/>
    </source>
</evidence>
<dbReference type="EMBL" id="JAUIRO010000001">
    <property type="protein sequence ID" value="KAK0733170.1"/>
    <property type="molecule type" value="Genomic_DNA"/>
</dbReference>
<feature type="region of interest" description="Disordered" evidence="2">
    <location>
        <begin position="1"/>
        <end position="27"/>
    </location>
</feature>
<dbReference type="PANTHER" id="PTHR47784:SF10">
    <property type="entry name" value="TRANSCRIPTION FACTOR, PUTATIVE (AFU_ORTHOLOGUE AFUA_6G14150)-RELATED"/>
    <property type="match status" value="1"/>
</dbReference>
<protein>
    <recommendedName>
        <fullName evidence="3">Zn(2)-C6 fungal-type domain-containing protein</fullName>
    </recommendedName>
</protein>
<gene>
    <name evidence="4" type="ORF">B0T26DRAFT_683033</name>
</gene>
<evidence type="ECO:0000256" key="1">
    <source>
        <dbReference type="ARBA" id="ARBA00023242"/>
    </source>
</evidence>
<dbReference type="GO" id="GO:0001228">
    <property type="term" value="F:DNA-binding transcription activator activity, RNA polymerase II-specific"/>
    <property type="evidence" value="ECO:0007669"/>
    <property type="project" value="TreeGrafter"/>
</dbReference>
<keyword evidence="5" id="KW-1185">Reference proteome</keyword>
<proteinExistence type="predicted"/>
<dbReference type="GO" id="GO:0008270">
    <property type="term" value="F:zinc ion binding"/>
    <property type="evidence" value="ECO:0007669"/>
    <property type="project" value="InterPro"/>
</dbReference>
<sequence length="476" mass="51035">MQQRKSHTKSRRGCRNCKRRHTKCDEQGPPCAGCVLRNEASTCILLAGPAKPNKPALPTPRPASALPSHVRSRGRLLAPATITPAPSVPSPCSFSSTAPSDRLLELELMHRWATRSWASFSCIPQCEAYLVQRLPRCALRHSYLMNAILSAAAMDLALATRGATSTDSLHTHGYYLRWALEYSTRASAEFRTQVAAVSPDNVDLLFYFSSVAAVVHFATPATDTDTDTNTDADTDIIGRVSMLCDMLLASAHIAYANMAWLLATPSPVATLVSEYAVDVGLIRVLDGTATQAAVNLLSAVSRQVRVAPAATANPTSSTPTSSGESDDSDALAVVTLPPLACEVMAYQLAIGQTTYCFAEERLGRVQGYFVSLFGVAGPEFAAAIRVREPMALFVLLYWGVLLDTAARDPRMWVVADSGCELVAAVSEALLVEGSGIGHIAEVRQGIAWTRHRVALPPLLGCEMAPEMMAGFVLGED</sequence>
<feature type="compositionally biased region" description="Basic residues" evidence="2">
    <location>
        <begin position="1"/>
        <end position="22"/>
    </location>
</feature>
<dbReference type="GeneID" id="85324048"/>
<dbReference type="RefSeq" id="XP_060302047.1">
    <property type="nucleotide sequence ID" value="XM_060440778.1"/>
</dbReference>
<keyword evidence="1" id="KW-0539">Nucleus</keyword>
<dbReference type="InterPro" id="IPR036864">
    <property type="entry name" value="Zn2-C6_fun-type_DNA-bd_sf"/>
</dbReference>
<accession>A0AA40BFA8</accession>
<dbReference type="PROSITE" id="PS00463">
    <property type="entry name" value="ZN2_CY6_FUNGAL_1"/>
    <property type="match status" value="1"/>
</dbReference>
<organism evidence="4 5">
    <name type="scientific">Lasiosphaeria miniovina</name>
    <dbReference type="NCBI Taxonomy" id="1954250"/>
    <lineage>
        <taxon>Eukaryota</taxon>
        <taxon>Fungi</taxon>
        <taxon>Dikarya</taxon>
        <taxon>Ascomycota</taxon>
        <taxon>Pezizomycotina</taxon>
        <taxon>Sordariomycetes</taxon>
        <taxon>Sordariomycetidae</taxon>
        <taxon>Sordariales</taxon>
        <taxon>Lasiosphaeriaceae</taxon>
        <taxon>Lasiosphaeria</taxon>
    </lineage>
</organism>
<evidence type="ECO:0000259" key="3">
    <source>
        <dbReference type="PROSITE" id="PS50048"/>
    </source>
</evidence>
<name>A0AA40BFA8_9PEZI</name>
<comment type="caution">
    <text evidence="4">The sequence shown here is derived from an EMBL/GenBank/DDBJ whole genome shotgun (WGS) entry which is preliminary data.</text>
</comment>
<evidence type="ECO:0000313" key="4">
    <source>
        <dbReference type="EMBL" id="KAK0733170.1"/>
    </source>
</evidence>
<reference evidence="4" key="1">
    <citation type="submission" date="2023-06" db="EMBL/GenBank/DDBJ databases">
        <title>Genome-scale phylogeny and comparative genomics of the fungal order Sordariales.</title>
        <authorList>
            <consortium name="Lawrence Berkeley National Laboratory"/>
            <person name="Hensen N."/>
            <person name="Bonometti L."/>
            <person name="Westerberg I."/>
            <person name="Brannstrom I.O."/>
            <person name="Guillou S."/>
            <person name="Cros-Aarteil S."/>
            <person name="Calhoun S."/>
            <person name="Haridas S."/>
            <person name="Kuo A."/>
            <person name="Mondo S."/>
            <person name="Pangilinan J."/>
            <person name="Riley R."/>
            <person name="LaButti K."/>
            <person name="Andreopoulos B."/>
            <person name="Lipzen A."/>
            <person name="Chen C."/>
            <person name="Yanf M."/>
            <person name="Daum C."/>
            <person name="Ng V."/>
            <person name="Clum A."/>
            <person name="Steindorff A."/>
            <person name="Ohm R."/>
            <person name="Martin F."/>
            <person name="Silar P."/>
            <person name="Natvig D."/>
            <person name="Lalanne C."/>
            <person name="Gautier V."/>
            <person name="Ament-velasquez S.L."/>
            <person name="Kruys A."/>
            <person name="Hutchinson M.I."/>
            <person name="Powell A.J."/>
            <person name="Barry K."/>
            <person name="Miller A.N."/>
            <person name="Grigoriev I.V."/>
            <person name="Debuchy R."/>
            <person name="Gladieux P."/>
            <person name="Thoren M.H."/>
            <person name="Johannesson H."/>
        </authorList>
    </citation>
    <scope>NUCLEOTIDE SEQUENCE</scope>
    <source>
        <strain evidence="4">SMH2392-1A</strain>
    </source>
</reference>
<dbReference type="SMART" id="SM00066">
    <property type="entry name" value="GAL4"/>
    <property type="match status" value="1"/>
</dbReference>
<dbReference type="Pfam" id="PF00172">
    <property type="entry name" value="Zn_clus"/>
    <property type="match status" value="1"/>
</dbReference>
<dbReference type="PROSITE" id="PS50048">
    <property type="entry name" value="ZN2_CY6_FUNGAL_2"/>
    <property type="match status" value="1"/>
</dbReference>
<dbReference type="SUPFAM" id="SSF57701">
    <property type="entry name" value="Zn2/Cys6 DNA-binding domain"/>
    <property type="match status" value="1"/>
</dbReference>
<evidence type="ECO:0000313" key="5">
    <source>
        <dbReference type="Proteomes" id="UP001172101"/>
    </source>
</evidence>
<dbReference type="Proteomes" id="UP001172101">
    <property type="component" value="Unassembled WGS sequence"/>
</dbReference>